<evidence type="ECO:0000313" key="1">
    <source>
        <dbReference type="EMBL" id="MDF3837112.1"/>
    </source>
</evidence>
<organism evidence="1 2">
    <name type="scientific">Cupriavidus basilensis</name>
    <dbReference type="NCBI Taxonomy" id="68895"/>
    <lineage>
        <taxon>Bacteria</taxon>
        <taxon>Pseudomonadati</taxon>
        <taxon>Pseudomonadota</taxon>
        <taxon>Betaproteobacteria</taxon>
        <taxon>Burkholderiales</taxon>
        <taxon>Burkholderiaceae</taxon>
        <taxon>Cupriavidus</taxon>
    </lineage>
</organism>
<protein>
    <submittedName>
        <fullName evidence="1">Uncharacterized protein</fullName>
    </submittedName>
</protein>
<dbReference type="Proteomes" id="UP001216674">
    <property type="component" value="Unassembled WGS sequence"/>
</dbReference>
<accession>A0ABT6AWX9</accession>
<sequence>MIFQILINHEVVYTGPFATWWDAHDSAINRGLLCEADHVQVKAV</sequence>
<name>A0ABT6AWX9_9BURK</name>
<proteinExistence type="predicted"/>
<evidence type="ECO:0000313" key="2">
    <source>
        <dbReference type="Proteomes" id="UP001216674"/>
    </source>
</evidence>
<gene>
    <name evidence="1" type="ORF">P3W85_29775</name>
</gene>
<keyword evidence="2" id="KW-1185">Reference proteome</keyword>
<dbReference type="EMBL" id="JARJLM010000484">
    <property type="protein sequence ID" value="MDF3837112.1"/>
    <property type="molecule type" value="Genomic_DNA"/>
</dbReference>
<reference evidence="1 2" key="1">
    <citation type="submission" date="2023-03" db="EMBL/GenBank/DDBJ databases">
        <title>Draft assemblies of triclosan tolerant bacteria isolated from returned activated sludge.</title>
        <authorList>
            <person name="Van Hamelsveld S."/>
        </authorList>
    </citation>
    <scope>NUCLEOTIDE SEQUENCE [LARGE SCALE GENOMIC DNA]</scope>
    <source>
        <strain evidence="1 2">GW210010_S58</strain>
    </source>
</reference>
<comment type="caution">
    <text evidence="1">The sequence shown here is derived from an EMBL/GenBank/DDBJ whole genome shotgun (WGS) entry which is preliminary data.</text>
</comment>
<dbReference type="RefSeq" id="WP_276267401.1">
    <property type="nucleotide sequence ID" value="NZ_JARJLM010000484.1"/>
</dbReference>